<dbReference type="InterPro" id="IPR003594">
    <property type="entry name" value="HATPase_dom"/>
</dbReference>
<feature type="compositionally biased region" description="Basic and acidic residues" evidence="11">
    <location>
        <begin position="533"/>
        <end position="545"/>
    </location>
</feature>
<evidence type="ECO:0000256" key="4">
    <source>
        <dbReference type="ARBA" id="ARBA00022553"/>
    </source>
</evidence>
<dbReference type="InterPro" id="IPR036890">
    <property type="entry name" value="HATPase_C_sf"/>
</dbReference>
<feature type="region of interest" description="Disordered" evidence="11">
    <location>
        <begin position="488"/>
        <end position="545"/>
    </location>
</feature>
<feature type="transmembrane region" description="Helical" evidence="12">
    <location>
        <begin position="148"/>
        <end position="171"/>
    </location>
</feature>
<evidence type="ECO:0000256" key="2">
    <source>
        <dbReference type="ARBA" id="ARBA00004236"/>
    </source>
</evidence>
<feature type="domain" description="HAMP" evidence="14">
    <location>
        <begin position="172"/>
        <end position="225"/>
    </location>
</feature>
<gene>
    <name evidence="15" type="ORF">GCM10022236_52100</name>
</gene>
<dbReference type="InterPro" id="IPR003661">
    <property type="entry name" value="HisK_dim/P_dom"/>
</dbReference>
<dbReference type="Proteomes" id="UP001501490">
    <property type="component" value="Unassembled WGS sequence"/>
</dbReference>
<evidence type="ECO:0000256" key="9">
    <source>
        <dbReference type="ARBA" id="ARBA00023012"/>
    </source>
</evidence>
<dbReference type="Gene3D" id="3.30.565.10">
    <property type="entry name" value="Histidine kinase-like ATPase, C-terminal domain"/>
    <property type="match status" value="1"/>
</dbReference>
<dbReference type="CDD" id="cd06225">
    <property type="entry name" value="HAMP"/>
    <property type="match status" value="1"/>
</dbReference>
<feature type="domain" description="Histidine kinase" evidence="13">
    <location>
        <begin position="233"/>
        <end position="442"/>
    </location>
</feature>
<dbReference type="EC" id="2.7.13.3" evidence="3"/>
<dbReference type="GO" id="GO:0005524">
    <property type="term" value="F:ATP binding"/>
    <property type="evidence" value="ECO:0007669"/>
    <property type="project" value="UniProtKB-KW"/>
</dbReference>
<feature type="compositionally biased region" description="Basic and acidic residues" evidence="11">
    <location>
        <begin position="488"/>
        <end position="506"/>
    </location>
</feature>
<evidence type="ECO:0000256" key="10">
    <source>
        <dbReference type="ARBA" id="ARBA00023136"/>
    </source>
</evidence>
<dbReference type="Gene3D" id="6.10.340.10">
    <property type="match status" value="1"/>
</dbReference>
<evidence type="ECO:0000256" key="8">
    <source>
        <dbReference type="ARBA" id="ARBA00022989"/>
    </source>
</evidence>
<organism evidence="15 16">
    <name type="scientific">Microlunatus ginsengisoli</name>
    <dbReference type="NCBI Taxonomy" id="363863"/>
    <lineage>
        <taxon>Bacteria</taxon>
        <taxon>Bacillati</taxon>
        <taxon>Actinomycetota</taxon>
        <taxon>Actinomycetes</taxon>
        <taxon>Propionibacteriales</taxon>
        <taxon>Propionibacteriaceae</taxon>
        <taxon>Microlunatus</taxon>
    </lineage>
</organism>
<keyword evidence="7" id="KW-0418">Kinase</keyword>
<dbReference type="InterPro" id="IPR005467">
    <property type="entry name" value="His_kinase_dom"/>
</dbReference>
<dbReference type="PROSITE" id="PS50885">
    <property type="entry name" value="HAMP"/>
    <property type="match status" value="1"/>
</dbReference>
<dbReference type="InterPro" id="IPR004358">
    <property type="entry name" value="Sig_transdc_His_kin-like_C"/>
</dbReference>
<dbReference type="PROSITE" id="PS50109">
    <property type="entry name" value="HIS_KIN"/>
    <property type="match status" value="1"/>
</dbReference>
<dbReference type="Pfam" id="PF02518">
    <property type="entry name" value="HATPase_c"/>
    <property type="match status" value="1"/>
</dbReference>
<evidence type="ECO:0000313" key="15">
    <source>
        <dbReference type="EMBL" id="GAA3643044.1"/>
    </source>
</evidence>
<keyword evidence="9" id="KW-0902">Two-component regulatory system</keyword>
<evidence type="ECO:0000256" key="3">
    <source>
        <dbReference type="ARBA" id="ARBA00012438"/>
    </source>
</evidence>
<evidence type="ECO:0000259" key="13">
    <source>
        <dbReference type="PROSITE" id="PS50109"/>
    </source>
</evidence>
<comment type="caution">
    <text evidence="15">The sequence shown here is derived from an EMBL/GenBank/DDBJ whole genome shotgun (WGS) entry which is preliminary data.</text>
</comment>
<dbReference type="InterPro" id="IPR050428">
    <property type="entry name" value="TCS_sensor_his_kinase"/>
</dbReference>
<keyword evidence="15" id="KW-0547">Nucleotide-binding</keyword>
<name>A0ABP7AXP3_9ACTN</name>
<evidence type="ECO:0000313" key="16">
    <source>
        <dbReference type="Proteomes" id="UP001501490"/>
    </source>
</evidence>
<evidence type="ECO:0000256" key="7">
    <source>
        <dbReference type="ARBA" id="ARBA00022777"/>
    </source>
</evidence>
<keyword evidence="4" id="KW-0597">Phosphoprotein</keyword>
<dbReference type="CDD" id="cd00082">
    <property type="entry name" value="HisKA"/>
    <property type="match status" value="1"/>
</dbReference>
<accession>A0ABP7AXP3</accession>
<dbReference type="EMBL" id="BAABAB010000056">
    <property type="protein sequence ID" value="GAA3643044.1"/>
    <property type="molecule type" value="Genomic_DNA"/>
</dbReference>
<dbReference type="Pfam" id="PF00672">
    <property type="entry name" value="HAMP"/>
    <property type="match status" value="1"/>
</dbReference>
<keyword evidence="15" id="KW-0067">ATP-binding</keyword>
<dbReference type="SUPFAM" id="SSF55874">
    <property type="entry name" value="ATPase domain of HSP90 chaperone/DNA topoisomerase II/histidine kinase"/>
    <property type="match status" value="1"/>
</dbReference>
<comment type="subcellular location">
    <subcellularLocation>
        <location evidence="2">Cell membrane</location>
    </subcellularLocation>
</comment>
<evidence type="ECO:0000256" key="1">
    <source>
        <dbReference type="ARBA" id="ARBA00000085"/>
    </source>
</evidence>
<dbReference type="SUPFAM" id="SSF47384">
    <property type="entry name" value="Homodimeric domain of signal transducing histidine kinase"/>
    <property type="match status" value="1"/>
</dbReference>
<feature type="region of interest" description="Disordered" evidence="11">
    <location>
        <begin position="87"/>
        <end position="106"/>
    </location>
</feature>
<keyword evidence="16" id="KW-1185">Reference proteome</keyword>
<keyword evidence="5" id="KW-0808">Transferase</keyword>
<evidence type="ECO:0000256" key="12">
    <source>
        <dbReference type="SAM" id="Phobius"/>
    </source>
</evidence>
<dbReference type="PANTHER" id="PTHR45436:SF5">
    <property type="entry name" value="SENSOR HISTIDINE KINASE TRCS"/>
    <property type="match status" value="1"/>
</dbReference>
<dbReference type="PANTHER" id="PTHR45436">
    <property type="entry name" value="SENSOR HISTIDINE KINASE YKOH"/>
    <property type="match status" value="1"/>
</dbReference>
<dbReference type="Pfam" id="PF00512">
    <property type="entry name" value="HisKA"/>
    <property type="match status" value="1"/>
</dbReference>
<protein>
    <recommendedName>
        <fullName evidence="3">histidine kinase</fullName>
        <ecNumber evidence="3">2.7.13.3</ecNumber>
    </recommendedName>
</protein>
<dbReference type="SMART" id="SM00304">
    <property type="entry name" value="HAMP"/>
    <property type="match status" value="1"/>
</dbReference>
<evidence type="ECO:0000259" key="14">
    <source>
        <dbReference type="PROSITE" id="PS50885"/>
    </source>
</evidence>
<evidence type="ECO:0000256" key="6">
    <source>
        <dbReference type="ARBA" id="ARBA00022692"/>
    </source>
</evidence>
<dbReference type="Gene3D" id="1.10.287.130">
    <property type="match status" value="1"/>
</dbReference>
<feature type="compositionally biased region" description="Basic and acidic residues" evidence="11">
    <location>
        <begin position="513"/>
        <end position="525"/>
    </location>
</feature>
<keyword evidence="6 12" id="KW-0812">Transmembrane</keyword>
<dbReference type="InterPro" id="IPR036097">
    <property type="entry name" value="HisK_dim/P_sf"/>
</dbReference>
<dbReference type="SMART" id="SM00387">
    <property type="entry name" value="HATPase_c"/>
    <property type="match status" value="1"/>
</dbReference>
<reference evidence="16" key="1">
    <citation type="journal article" date="2019" name="Int. J. Syst. Evol. Microbiol.">
        <title>The Global Catalogue of Microorganisms (GCM) 10K type strain sequencing project: providing services to taxonomists for standard genome sequencing and annotation.</title>
        <authorList>
            <consortium name="The Broad Institute Genomics Platform"/>
            <consortium name="The Broad Institute Genome Sequencing Center for Infectious Disease"/>
            <person name="Wu L."/>
            <person name="Ma J."/>
        </authorList>
    </citation>
    <scope>NUCLEOTIDE SEQUENCE [LARGE SCALE GENOMIC DNA]</scope>
    <source>
        <strain evidence="16">JCM 16929</strain>
    </source>
</reference>
<dbReference type="SMART" id="SM00388">
    <property type="entry name" value="HisKA"/>
    <property type="match status" value="1"/>
</dbReference>
<evidence type="ECO:0000256" key="5">
    <source>
        <dbReference type="ARBA" id="ARBA00022679"/>
    </source>
</evidence>
<proteinExistence type="predicted"/>
<keyword evidence="10 12" id="KW-0472">Membrane</keyword>
<keyword evidence="8 12" id="KW-1133">Transmembrane helix</keyword>
<dbReference type="InterPro" id="IPR003660">
    <property type="entry name" value="HAMP_dom"/>
</dbReference>
<sequence length="545" mass="58009">MAAAVTVVLIALLVGGGALLYVLQANLEITARAAATTRAAEVAAMVRTQGVSEATTTIRAESRSGQLVQILTADGAVRGASSHLVATRPMSPQRPAPKTTTITEEDLDHVGPGGDWIVASTGLSAHGRAYIVQVAVPIEVQHQTVQTVAVFLLAASPALLVAVAVAVWLLVGRALRTVEHIRSEVATIDDQRLGRRIDVPATHDEIAALAVTMNTMLDRLQTSQQAQRAFVSDASHELRSPLATLTTATELAMTADEAGRTRLLGTIGGELGRMRALVDNLMTLARADAHDLVIVREDVDLDDLVDAEIRRLRATSTHRVLARLEPVRLTGGDPLRIAQALRNVVDNAERHARTTIRLTLRAGTDAAVLWVDNDGDPVPIADRERIFERFVRLDESRSRDAGGSGLGLAIARTTIDSHHGTLLAAESDDGWCRFEMRLPLPGPAGVAGPVDQRERVDLTSQLEHQADHGDGDEPATDDIGHPVIAEIHPAESDGGTDKAGADHGDASDPPIKTYREQDGGEDPGHRAVGGMPRGERIVPGRAVDQ</sequence>
<comment type="catalytic activity">
    <reaction evidence="1">
        <text>ATP + protein L-histidine = ADP + protein N-phospho-L-histidine.</text>
        <dbReference type="EC" id="2.7.13.3"/>
    </reaction>
</comment>
<evidence type="ECO:0000256" key="11">
    <source>
        <dbReference type="SAM" id="MobiDB-lite"/>
    </source>
</evidence>
<dbReference type="PRINTS" id="PR00344">
    <property type="entry name" value="BCTRLSENSOR"/>
</dbReference>